<dbReference type="InterPro" id="IPR041800">
    <property type="entry name" value="ASCC2_CUE"/>
</dbReference>
<feature type="compositionally biased region" description="Basic and acidic residues" evidence="1">
    <location>
        <begin position="544"/>
        <end position="555"/>
    </location>
</feature>
<sequence>MSNRYNHGNRQDGDNRNNFQKSQKKFIPKNQNQNQNPNPKPKPNPNPNTTSLSNFIRQPLPKQHGAPPSSSRLRMGENGDWVPNRATPSSLSNGNFVNYLPQDEAVAAGLSAEEGGLDPVESQRVVDLLNRELSCLLKLSPREFWKQVAGDTSLHEFLDSFLQFRSRWYDFPHRGVKGIVAGVIVGESELSRRVFMILYRISSNRDPGARAVDSLSVNDHAVILQEKKLLDLPKLLDICAIYGHENDDLTKLLVMDFINDAIVSMDAFITAYRPAAVFFSCPVEMSYGNEELLTTLSRLHDNLLPSLQRGFQSSTKSGEFTMLTDIAISLKMLSLRIVKLGWKLLDICYLSDEVFLDRHPIPTASKMFPATVEDPFIRADILVQTLREINGVSLQSLENEKQDTFLKSVEKYCKIMSKLEKLQNTGWIFVDDEQFQYLSGIMMFTTKGIAKEQTPKPPMSASVTSSKAQMDEDAAIMQSKISQVKDLFPDYGKGFITACLEVYNQNPEEVIQRILEGTLHEDLLALDTSLETMPVPKSASTLSRNDKGKGKMVDADKGKGKLVDTIAVSSTTTVPVVNRQPVEGPSVSSSSTVGRFIRKSKDDSPDSATLDSRDENNLLRKVALISQYEYEDEYDDSFDDLGLSVAESGVEETEILSDKLSSNFGKSQPESSGQTMPSSKWGSRKKPQYYVKDGKNYSYKVAGSVAVANANEASLVTQAQEELIHGLGRGGNLPLGAVKKLVEHEEQTNQPDVSETGGREHTRNPRGRGRRGGGRQRESQAEQENLPDNTEAEERGNVGNHRGRGRRGGGRHNNYRKDRAMNKHFSGLTGF</sequence>
<dbReference type="SUPFAM" id="SSF46934">
    <property type="entry name" value="UBA-like"/>
    <property type="match status" value="1"/>
</dbReference>
<dbReference type="InterPro" id="IPR003892">
    <property type="entry name" value="CUE"/>
</dbReference>
<evidence type="ECO:0000259" key="2">
    <source>
        <dbReference type="PROSITE" id="PS51140"/>
    </source>
</evidence>
<feature type="region of interest" description="Disordered" evidence="1">
    <location>
        <begin position="1"/>
        <end position="88"/>
    </location>
</feature>
<dbReference type="PANTHER" id="PTHR21494">
    <property type="entry name" value="ACTIVATING SIGNAL COINTEGRATOR 1 COMPLEX SUBUNIT 2 ASC-1 COMPLEX SUBUNIT P100"/>
    <property type="match status" value="1"/>
</dbReference>
<evidence type="ECO:0000256" key="1">
    <source>
        <dbReference type="SAM" id="MobiDB-lite"/>
    </source>
</evidence>
<protein>
    <submittedName>
        <fullName evidence="3">Activating signal cointegrator 1 complex subunit 2 isoform X1</fullName>
    </submittedName>
</protein>
<dbReference type="PANTHER" id="PTHR21494:SF0">
    <property type="entry name" value="ACTIVATING SIGNAL COINTEGRATOR 1 COMPLEX SUBUNIT 2"/>
    <property type="match status" value="1"/>
</dbReference>
<dbReference type="PROSITE" id="PS51140">
    <property type="entry name" value="CUE"/>
    <property type="match status" value="1"/>
</dbReference>
<feature type="region of interest" description="Disordered" evidence="1">
    <location>
        <begin position="535"/>
        <end position="555"/>
    </location>
</feature>
<feature type="domain" description="CUE" evidence="2">
    <location>
        <begin position="476"/>
        <end position="519"/>
    </location>
</feature>
<dbReference type="InterPro" id="IPR009060">
    <property type="entry name" value="UBA-like_sf"/>
</dbReference>
<feature type="compositionally biased region" description="Basic residues" evidence="1">
    <location>
        <begin position="801"/>
        <end position="814"/>
    </location>
</feature>
<feature type="region of interest" description="Disordered" evidence="1">
    <location>
        <begin position="660"/>
        <end position="686"/>
    </location>
</feature>
<gene>
    <name evidence="3" type="ORF">EPI10_001546</name>
</gene>
<organism evidence="3 4">
    <name type="scientific">Gossypium australe</name>
    <dbReference type="NCBI Taxonomy" id="47621"/>
    <lineage>
        <taxon>Eukaryota</taxon>
        <taxon>Viridiplantae</taxon>
        <taxon>Streptophyta</taxon>
        <taxon>Embryophyta</taxon>
        <taxon>Tracheophyta</taxon>
        <taxon>Spermatophyta</taxon>
        <taxon>Magnoliopsida</taxon>
        <taxon>eudicotyledons</taxon>
        <taxon>Gunneridae</taxon>
        <taxon>Pentapetalae</taxon>
        <taxon>rosids</taxon>
        <taxon>malvids</taxon>
        <taxon>Malvales</taxon>
        <taxon>Malvaceae</taxon>
        <taxon>Malvoideae</taxon>
        <taxon>Gossypium</taxon>
    </lineage>
</organism>
<dbReference type="EMBL" id="SMMG02000007">
    <property type="protein sequence ID" value="KAA3466454.1"/>
    <property type="molecule type" value="Genomic_DNA"/>
</dbReference>
<feature type="region of interest" description="Disordered" evidence="1">
    <location>
        <begin position="744"/>
        <end position="831"/>
    </location>
</feature>
<feature type="compositionally biased region" description="Polar residues" evidence="1">
    <location>
        <begin position="660"/>
        <end position="681"/>
    </location>
</feature>
<comment type="caution">
    <text evidence="3">The sequence shown here is derived from an EMBL/GenBank/DDBJ whole genome shotgun (WGS) entry which is preliminary data.</text>
</comment>
<feature type="compositionally biased region" description="Basic residues" evidence="1">
    <location>
        <begin position="764"/>
        <end position="774"/>
    </location>
</feature>
<feature type="compositionally biased region" description="Low complexity" evidence="1">
    <location>
        <begin position="28"/>
        <end position="37"/>
    </location>
</feature>
<dbReference type="Pfam" id="PF02845">
    <property type="entry name" value="CUE"/>
    <property type="match status" value="1"/>
</dbReference>
<dbReference type="AlphaFoldDB" id="A0A5B6VBL6"/>
<dbReference type="CDD" id="cd14364">
    <property type="entry name" value="CUE_ASCC2"/>
    <property type="match status" value="1"/>
</dbReference>
<dbReference type="Gene3D" id="1.10.8.10">
    <property type="entry name" value="DNA helicase RuvA subunit, C-terminal domain"/>
    <property type="match status" value="1"/>
</dbReference>
<dbReference type="SMART" id="SM00546">
    <property type="entry name" value="CUE"/>
    <property type="match status" value="1"/>
</dbReference>
<name>A0A5B6VBL6_9ROSI</name>
<dbReference type="InterPro" id="IPR052586">
    <property type="entry name" value="ASCC2"/>
</dbReference>
<proteinExistence type="predicted"/>
<accession>A0A5B6VBL6</accession>
<reference evidence="4" key="1">
    <citation type="journal article" date="2019" name="Plant Biotechnol. J.">
        <title>Genome sequencing of the Australian wild diploid species Gossypium australe highlights disease resistance and delayed gland morphogenesis.</title>
        <authorList>
            <person name="Cai Y."/>
            <person name="Cai X."/>
            <person name="Wang Q."/>
            <person name="Wang P."/>
            <person name="Zhang Y."/>
            <person name="Cai C."/>
            <person name="Xu Y."/>
            <person name="Wang K."/>
            <person name="Zhou Z."/>
            <person name="Wang C."/>
            <person name="Geng S."/>
            <person name="Li B."/>
            <person name="Dong Q."/>
            <person name="Hou Y."/>
            <person name="Wang H."/>
            <person name="Ai P."/>
            <person name="Liu Z."/>
            <person name="Yi F."/>
            <person name="Sun M."/>
            <person name="An G."/>
            <person name="Cheng J."/>
            <person name="Zhang Y."/>
            <person name="Shi Q."/>
            <person name="Xie Y."/>
            <person name="Shi X."/>
            <person name="Chang Y."/>
            <person name="Huang F."/>
            <person name="Chen Y."/>
            <person name="Hong S."/>
            <person name="Mi L."/>
            <person name="Sun Q."/>
            <person name="Zhang L."/>
            <person name="Zhou B."/>
            <person name="Peng R."/>
            <person name="Zhang X."/>
            <person name="Liu F."/>
        </authorList>
    </citation>
    <scope>NUCLEOTIDE SEQUENCE [LARGE SCALE GENOMIC DNA]</scope>
    <source>
        <strain evidence="4">cv. PA1801</strain>
    </source>
</reference>
<dbReference type="Proteomes" id="UP000325315">
    <property type="component" value="Unassembled WGS sequence"/>
</dbReference>
<evidence type="ECO:0000313" key="4">
    <source>
        <dbReference type="Proteomes" id="UP000325315"/>
    </source>
</evidence>
<dbReference type="GO" id="GO:0043130">
    <property type="term" value="F:ubiquitin binding"/>
    <property type="evidence" value="ECO:0007669"/>
    <property type="project" value="InterPro"/>
</dbReference>
<feature type="region of interest" description="Disordered" evidence="1">
    <location>
        <begin position="578"/>
        <end position="612"/>
    </location>
</feature>
<evidence type="ECO:0000313" key="3">
    <source>
        <dbReference type="EMBL" id="KAA3466454.1"/>
    </source>
</evidence>
<keyword evidence="4" id="KW-1185">Reference proteome</keyword>
<dbReference type="OrthoDB" id="5577209at2759"/>